<dbReference type="SUPFAM" id="SSF51064">
    <property type="entry name" value="Head domain of nucleotide exchange factor GrpE"/>
    <property type="match status" value="1"/>
</dbReference>
<evidence type="ECO:0000256" key="5">
    <source>
        <dbReference type="ARBA" id="ARBA00023016"/>
    </source>
</evidence>
<sequence length="209" mass="23129">MEEHGVQQPGTPEEGQASPTPQEAAVAEAEVSLAEQLEALKKELEAARAQAQEYLEGWQRERAAFANYRKRVEAERAQFAAEATALFIRKLLPILDDFERALQTLPDNLRHLTWVEGVALIYRKLQLALESEGVQPIEVKPGDPFDPMLHEAVLYEPAAGFEDGQIVEELQKGYKLGDRVLRPTLVKVARKVEPAPEAPADEPDGKAGA</sequence>
<dbReference type="Gene3D" id="3.90.20.20">
    <property type="match status" value="1"/>
</dbReference>
<evidence type="ECO:0000313" key="14">
    <source>
        <dbReference type="EMBL" id="GBD09520.1"/>
    </source>
</evidence>
<dbReference type="PANTHER" id="PTHR21237">
    <property type="entry name" value="GRPE PROTEIN"/>
    <property type="match status" value="1"/>
</dbReference>
<feature type="region of interest" description="Disordered" evidence="13">
    <location>
        <begin position="1"/>
        <end position="28"/>
    </location>
</feature>
<evidence type="ECO:0000256" key="12">
    <source>
        <dbReference type="RuleBase" id="RU004478"/>
    </source>
</evidence>
<evidence type="ECO:0000256" key="3">
    <source>
        <dbReference type="ARBA" id="ARBA00011738"/>
    </source>
</evidence>
<dbReference type="InterPro" id="IPR013805">
    <property type="entry name" value="GrpE_CC"/>
</dbReference>
<evidence type="ECO:0000256" key="8">
    <source>
        <dbReference type="ARBA" id="ARBA00072274"/>
    </source>
</evidence>
<dbReference type="GO" id="GO:0000774">
    <property type="term" value="F:adenyl-nucleotide exchange factor activity"/>
    <property type="evidence" value="ECO:0007669"/>
    <property type="project" value="InterPro"/>
</dbReference>
<keyword evidence="4 10" id="KW-0963">Cytoplasm</keyword>
<dbReference type="Gene3D" id="2.30.22.10">
    <property type="entry name" value="Head domain of nucleotide exchange factor GrpE"/>
    <property type="match status" value="1"/>
</dbReference>
<comment type="subunit">
    <text evidence="3 10">Homodimer.</text>
</comment>
<dbReference type="PROSITE" id="PS01071">
    <property type="entry name" value="GRPE"/>
    <property type="match status" value="1"/>
</dbReference>
<dbReference type="Pfam" id="PF01025">
    <property type="entry name" value="GrpE"/>
    <property type="match status" value="1"/>
</dbReference>
<dbReference type="GO" id="GO:0005737">
    <property type="term" value="C:cytoplasm"/>
    <property type="evidence" value="ECO:0007669"/>
    <property type="project" value="UniProtKB-SubCell"/>
</dbReference>
<dbReference type="Proteomes" id="UP000236642">
    <property type="component" value="Unassembled WGS sequence"/>
</dbReference>
<comment type="subcellular location">
    <subcellularLocation>
        <location evidence="1 10">Cytoplasm</location>
    </subcellularLocation>
</comment>
<proteinExistence type="inferred from homology"/>
<dbReference type="GO" id="GO:0051082">
    <property type="term" value="F:unfolded protein binding"/>
    <property type="evidence" value="ECO:0007669"/>
    <property type="project" value="TreeGrafter"/>
</dbReference>
<accession>A0A2H5Y7U8</accession>
<comment type="caution">
    <text evidence="14">The sequence shown here is derived from an EMBL/GenBank/DDBJ whole genome shotgun (WGS) entry which is preliminary data.</text>
</comment>
<evidence type="ECO:0000256" key="2">
    <source>
        <dbReference type="ARBA" id="ARBA00009054"/>
    </source>
</evidence>
<evidence type="ECO:0000256" key="9">
    <source>
        <dbReference type="ARBA" id="ARBA00076414"/>
    </source>
</evidence>
<organism evidence="14 15">
    <name type="scientific">Candidatus Thermoflexus japonica</name>
    <dbReference type="NCBI Taxonomy" id="2035417"/>
    <lineage>
        <taxon>Bacteria</taxon>
        <taxon>Bacillati</taxon>
        <taxon>Chloroflexota</taxon>
        <taxon>Thermoflexia</taxon>
        <taxon>Thermoflexales</taxon>
        <taxon>Thermoflexaceae</taxon>
        <taxon>Thermoflexus</taxon>
    </lineage>
</organism>
<dbReference type="PRINTS" id="PR00773">
    <property type="entry name" value="GRPEPROTEIN"/>
</dbReference>
<dbReference type="SUPFAM" id="SSF58014">
    <property type="entry name" value="Coiled-coil domain of nucleotide exchange factor GrpE"/>
    <property type="match status" value="1"/>
</dbReference>
<evidence type="ECO:0000313" key="15">
    <source>
        <dbReference type="Proteomes" id="UP000236642"/>
    </source>
</evidence>
<evidence type="ECO:0000256" key="4">
    <source>
        <dbReference type="ARBA" id="ARBA00022490"/>
    </source>
</evidence>
<dbReference type="PANTHER" id="PTHR21237:SF23">
    <property type="entry name" value="GRPE PROTEIN HOMOLOG, MITOCHONDRIAL"/>
    <property type="match status" value="1"/>
</dbReference>
<dbReference type="CDD" id="cd00446">
    <property type="entry name" value="GrpE"/>
    <property type="match status" value="1"/>
</dbReference>
<keyword evidence="6 10" id="KW-0143">Chaperone</keyword>
<evidence type="ECO:0000256" key="1">
    <source>
        <dbReference type="ARBA" id="ARBA00004496"/>
    </source>
</evidence>
<name>A0A2H5Y7U8_9CHLR</name>
<dbReference type="InterPro" id="IPR000740">
    <property type="entry name" value="GrpE"/>
</dbReference>
<dbReference type="InterPro" id="IPR009012">
    <property type="entry name" value="GrpE_head"/>
</dbReference>
<evidence type="ECO:0000256" key="13">
    <source>
        <dbReference type="SAM" id="MobiDB-lite"/>
    </source>
</evidence>
<evidence type="ECO:0000256" key="10">
    <source>
        <dbReference type="HAMAP-Rule" id="MF_01151"/>
    </source>
</evidence>
<reference evidence="15" key="1">
    <citation type="submission" date="2017-09" db="EMBL/GenBank/DDBJ databases">
        <title>Metaegenomics of thermophilic ammonia-oxidizing enrichment culture.</title>
        <authorList>
            <person name="Kato S."/>
            <person name="Suzuki K."/>
        </authorList>
    </citation>
    <scope>NUCLEOTIDE SEQUENCE [LARGE SCALE GENOMIC DNA]</scope>
</reference>
<dbReference type="GO" id="GO:0006457">
    <property type="term" value="P:protein folding"/>
    <property type="evidence" value="ECO:0007669"/>
    <property type="project" value="InterPro"/>
</dbReference>
<dbReference type="FunFam" id="2.30.22.10:FF:000001">
    <property type="entry name" value="Protein GrpE"/>
    <property type="match status" value="1"/>
</dbReference>
<dbReference type="NCBIfam" id="NF010738">
    <property type="entry name" value="PRK14140.1"/>
    <property type="match status" value="1"/>
</dbReference>
<gene>
    <name evidence="10 14" type="primary">grpE</name>
    <name evidence="14" type="ORF">HRbin22_01776</name>
</gene>
<dbReference type="EMBL" id="BEHY01000048">
    <property type="protein sequence ID" value="GBD09520.1"/>
    <property type="molecule type" value="Genomic_DNA"/>
</dbReference>
<dbReference type="HAMAP" id="MF_01151">
    <property type="entry name" value="GrpE"/>
    <property type="match status" value="1"/>
</dbReference>
<dbReference type="GO" id="GO:0042803">
    <property type="term" value="F:protein homodimerization activity"/>
    <property type="evidence" value="ECO:0007669"/>
    <property type="project" value="InterPro"/>
</dbReference>
<protein>
    <recommendedName>
        <fullName evidence="8 10">Protein GrpE</fullName>
    </recommendedName>
    <alternativeName>
        <fullName evidence="9 10">HSP-70 cofactor</fullName>
    </alternativeName>
</protein>
<comment type="similarity">
    <text evidence="2 10 12">Belongs to the GrpE family.</text>
</comment>
<evidence type="ECO:0000256" key="11">
    <source>
        <dbReference type="RuleBase" id="RU000639"/>
    </source>
</evidence>
<evidence type="ECO:0000256" key="6">
    <source>
        <dbReference type="ARBA" id="ARBA00023186"/>
    </source>
</evidence>
<keyword evidence="5 10" id="KW-0346">Stress response</keyword>
<dbReference type="AlphaFoldDB" id="A0A2H5Y7U8"/>
<evidence type="ECO:0000256" key="7">
    <source>
        <dbReference type="ARBA" id="ARBA00053401"/>
    </source>
</evidence>
<comment type="function">
    <text evidence="7 10 11">Participates actively in the response to hyperosmotic and heat shock by preventing the aggregation of stress-denatured proteins, in association with DnaK and GrpE. It is the nucleotide exchange factor for DnaK and may function as a thermosensor. Unfolded proteins bind initially to DnaJ; upon interaction with the DnaJ-bound protein, DnaK hydrolyzes its bound ATP, resulting in the formation of a stable complex. GrpE releases ADP from DnaK; ATP binding to DnaK triggers the release of the substrate protein, thus completing the reaction cycle. Several rounds of ATP-dependent interactions between DnaJ, DnaK and GrpE are required for fully efficient folding.</text>
</comment>
<dbReference type="GO" id="GO:0051087">
    <property type="term" value="F:protein-folding chaperone binding"/>
    <property type="evidence" value="ECO:0007669"/>
    <property type="project" value="InterPro"/>
</dbReference>